<protein>
    <submittedName>
        <fullName evidence="2">Uncharacterized protein</fullName>
    </submittedName>
</protein>
<sequence>MVRSRFILTVLPLLLVAMGTSTGVEAQGLGTGNQTNSQSQDGQITVRTQSAGVSRIDYTKCVEFCADMFTGGADSPERNTCIAGCSRIDSSFQVDGILLGPSSED</sequence>
<proteinExistence type="predicted"/>
<feature type="signal peptide" evidence="1">
    <location>
        <begin position="1"/>
        <end position="26"/>
    </location>
</feature>
<dbReference type="HOGENOM" id="CLU_2233657_0_0_6"/>
<evidence type="ECO:0000256" key="1">
    <source>
        <dbReference type="SAM" id="SignalP"/>
    </source>
</evidence>
<evidence type="ECO:0000313" key="3">
    <source>
        <dbReference type="Proteomes" id="UP000001844"/>
    </source>
</evidence>
<dbReference type="KEGG" id="nhl:Nhal_2541"/>
<evidence type="ECO:0000313" key="2">
    <source>
        <dbReference type="EMBL" id="ADE15621.1"/>
    </source>
</evidence>
<dbReference type="OrthoDB" id="9849987at2"/>
<feature type="chain" id="PRO_5003069717" evidence="1">
    <location>
        <begin position="27"/>
        <end position="105"/>
    </location>
</feature>
<organism evidence="2 3">
    <name type="scientific">Nitrosococcus halophilus (strain Nc4)</name>
    <dbReference type="NCBI Taxonomy" id="472759"/>
    <lineage>
        <taxon>Bacteria</taxon>
        <taxon>Pseudomonadati</taxon>
        <taxon>Pseudomonadota</taxon>
        <taxon>Gammaproteobacteria</taxon>
        <taxon>Chromatiales</taxon>
        <taxon>Chromatiaceae</taxon>
        <taxon>Nitrosococcus</taxon>
    </lineage>
</organism>
<dbReference type="AlphaFoldDB" id="D5BWG4"/>
<keyword evidence="3" id="KW-1185">Reference proteome</keyword>
<keyword evidence="1" id="KW-0732">Signal</keyword>
<reference evidence="3" key="1">
    <citation type="submission" date="2010-04" db="EMBL/GenBank/DDBJ databases">
        <title>Complete genome sequence of Nitrosococcus halophilus Nc4, a salt-adapted, aerobic obligate ammonia-oxidizing sulfur purple bacterium.</title>
        <authorList>
            <consortium name="US DOE Joint Genome Institute"/>
            <person name="Campbell M.A."/>
            <person name="Malfatti S.A."/>
            <person name="Chain P.S.G."/>
            <person name="Heidelberg J.F."/>
            <person name="Ward B.B."/>
            <person name="Klotz M.G."/>
        </authorList>
    </citation>
    <scope>NUCLEOTIDE SEQUENCE [LARGE SCALE GENOMIC DNA]</scope>
    <source>
        <strain evidence="3">Nc4</strain>
    </source>
</reference>
<accession>D5BWG4</accession>
<dbReference type="Proteomes" id="UP000001844">
    <property type="component" value="Chromosome"/>
</dbReference>
<name>D5BWG4_NITHN</name>
<dbReference type="EMBL" id="CP001798">
    <property type="protein sequence ID" value="ADE15621.1"/>
    <property type="molecule type" value="Genomic_DNA"/>
</dbReference>
<gene>
    <name evidence="2" type="ordered locus">Nhal_2541</name>
</gene>